<evidence type="ECO:0000256" key="1">
    <source>
        <dbReference type="SAM" id="MobiDB-lite"/>
    </source>
</evidence>
<accession>A0A699GZ56</accession>
<sequence>MKFYTPEDDECLSIDMVDKVVSDLVHEILPSSLLDSSLLEPIVNYQQENDTNLWEEKDDDSDNLDKSVPPSDHDNWEPIKPTLFATNTFETKEQPPKLKELPSHLEYALTIIKNS</sequence>
<organism evidence="2">
    <name type="scientific">Tanacetum cinerariifolium</name>
    <name type="common">Dalmatian daisy</name>
    <name type="synonym">Chrysanthemum cinerariifolium</name>
    <dbReference type="NCBI Taxonomy" id="118510"/>
    <lineage>
        <taxon>Eukaryota</taxon>
        <taxon>Viridiplantae</taxon>
        <taxon>Streptophyta</taxon>
        <taxon>Embryophyta</taxon>
        <taxon>Tracheophyta</taxon>
        <taxon>Spermatophyta</taxon>
        <taxon>Magnoliopsida</taxon>
        <taxon>eudicotyledons</taxon>
        <taxon>Gunneridae</taxon>
        <taxon>Pentapetalae</taxon>
        <taxon>asterids</taxon>
        <taxon>campanulids</taxon>
        <taxon>Asterales</taxon>
        <taxon>Asteraceae</taxon>
        <taxon>Asteroideae</taxon>
        <taxon>Anthemideae</taxon>
        <taxon>Anthemidinae</taxon>
        <taxon>Tanacetum</taxon>
    </lineage>
</organism>
<name>A0A699GZ56_TANCI</name>
<dbReference type="AlphaFoldDB" id="A0A699GZ56"/>
<gene>
    <name evidence="2" type="ORF">Tci_260022</name>
</gene>
<evidence type="ECO:0000313" key="2">
    <source>
        <dbReference type="EMBL" id="GEW88046.1"/>
    </source>
</evidence>
<reference evidence="2" key="1">
    <citation type="journal article" date="2019" name="Sci. Rep.">
        <title>Draft genome of Tanacetum cinerariifolium, the natural source of mosquito coil.</title>
        <authorList>
            <person name="Yamashiro T."/>
            <person name="Shiraishi A."/>
            <person name="Satake H."/>
            <person name="Nakayama K."/>
        </authorList>
    </citation>
    <scope>NUCLEOTIDE SEQUENCE</scope>
</reference>
<protein>
    <submittedName>
        <fullName evidence="2">Uncharacterized protein</fullName>
    </submittedName>
</protein>
<proteinExistence type="predicted"/>
<feature type="region of interest" description="Disordered" evidence="1">
    <location>
        <begin position="49"/>
        <end position="79"/>
    </location>
</feature>
<dbReference type="EMBL" id="BKCJ010078394">
    <property type="protein sequence ID" value="GEW88046.1"/>
    <property type="molecule type" value="Genomic_DNA"/>
</dbReference>
<comment type="caution">
    <text evidence="2">The sequence shown here is derived from an EMBL/GenBank/DDBJ whole genome shotgun (WGS) entry which is preliminary data.</text>
</comment>